<accession>A0A9P8HLS4</accession>
<proteinExistence type="predicted"/>
<protein>
    <submittedName>
        <fullName evidence="1">Uncharacterized protein</fullName>
    </submittedName>
</protein>
<evidence type="ECO:0000313" key="2">
    <source>
        <dbReference type="Proteomes" id="UP000826573"/>
    </source>
</evidence>
<dbReference type="Proteomes" id="UP000826573">
    <property type="component" value="Unassembled WGS sequence"/>
</dbReference>
<dbReference type="EMBL" id="JAIMJC010000002">
    <property type="protein sequence ID" value="KAH0530188.1"/>
    <property type="molecule type" value="Genomic_DNA"/>
</dbReference>
<gene>
    <name evidence="1" type="ORF">TsFJ059_004848</name>
</gene>
<sequence>MAYLGCRIQAPLTGHFVHTLLIPAIVVRTCNMGIATDHYHRSEDRYGFGGCGCVNMSGSIHGKAVGAAPGAKEGQSR</sequence>
<name>A0A9P8HLS4_9HYPO</name>
<comment type="caution">
    <text evidence="1">The sequence shown here is derived from an EMBL/GenBank/DDBJ whole genome shotgun (WGS) entry which is preliminary data.</text>
</comment>
<organism evidence="1 2">
    <name type="scientific">Trichoderma semiorbis</name>
    <dbReference type="NCBI Taxonomy" id="1491008"/>
    <lineage>
        <taxon>Eukaryota</taxon>
        <taxon>Fungi</taxon>
        <taxon>Dikarya</taxon>
        <taxon>Ascomycota</taxon>
        <taxon>Pezizomycotina</taxon>
        <taxon>Sordariomycetes</taxon>
        <taxon>Hypocreomycetidae</taxon>
        <taxon>Hypocreales</taxon>
        <taxon>Hypocreaceae</taxon>
        <taxon>Trichoderma</taxon>
    </lineage>
</organism>
<dbReference type="AlphaFoldDB" id="A0A9P8HLS4"/>
<keyword evidence="2" id="KW-1185">Reference proteome</keyword>
<reference evidence="1 2" key="1">
    <citation type="submission" date="2021-08" db="EMBL/GenBank/DDBJ databases">
        <title>The highly contiguous genome resource for Trichoderma semiorbis FJ059, a fungal antagonistic to plant pathogens.</title>
        <authorList>
            <person name="Liu T."/>
        </authorList>
    </citation>
    <scope>NUCLEOTIDE SEQUENCE [LARGE SCALE GENOMIC DNA]</scope>
    <source>
        <strain evidence="1 2">FJ059</strain>
    </source>
</reference>
<evidence type="ECO:0000313" key="1">
    <source>
        <dbReference type="EMBL" id="KAH0530188.1"/>
    </source>
</evidence>